<dbReference type="Gene3D" id="3.30.70.1200">
    <property type="entry name" value="Crispr-associated protein, domain 1"/>
    <property type="match status" value="1"/>
</dbReference>
<evidence type="ECO:0000313" key="1">
    <source>
        <dbReference type="EMBL" id="GAA2136822.1"/>
    </source>
</evidence>
<protein>
    <submittedName>
        <fullName evidence="1">Type I-E CRISPR-associated protein Cas6/Cse3/CasE</fullName>
    </submittedName>
</protein>
<keyword evidence="2" id="KW-1185">Reference proteome</keyword>
<organism evidence="1 2">
    <name type="scientific">Kitasatospora kazusensis</name>
    <dbReference type="NCBI Taxonomy" id="407974"/>
    <lineage>
        <taxon>Bacteria</taxon>
        <taxon>Bacillati</taxon>
        <taxon>Actinomycetota</taxon>
        <taxon>Actinomycetes</taxon>
        <taxon>Kitasatosporales</taxon>
        <taxon>Streptomycetaceae</taxon>
        <taxon>Kitasatospora</taxon>
    </lineage>
</organism>
<proteinExistence type="predicted"/>
<gene>
    <name evidence="1" type="primary">cas6e_1</name>
    <name evidence="1" type="ORF">GCM10009760_16630</name>
</gene>
<evidence type="ECO:0000313" key="2">
    <source>
        <dbReference type="Proteomes" id="UP001422759"/>
    </source>
</evidence>
<name>A0ABN2Z4Y9_9ACTN</name>
<dbReference type="EMBL" id="BAAANT010000007">
    <property type="protein sequence ID" value="GAA2136822.1"/>
    <property type="molecule type" value="Genomic_DNA"/>
</dbReference>
<dbReference type="SUPFAM" id="SSF117987">
    <property type="entry name" value="CRISPR-associated protein"/>
    <property type="match status" value="2"/>
</dbReference>
<reference evidence="1 2" key="1">
    <citation type="journal article" date="2019" name="Int. J. Syst. Evol. Microbiol.">
        <title>The Global Catalogue of Microorganisms (GCM) 10K type strain sequencing project: providing services to taxonomists for standard genome sequencing and annotation.</title>
        <authorList>
            <consortium name="The Broad Institute Genomics Platform"/>
            <consortium name="The Broad Institute Genome Sequencing Center for Infectious Disease"/>
            <person name="Wu L."/>
            <person name="Ma J."/>
        </authorList>
    </citation>
    <scope>NUCLEOTIDE SEQUENCE [LARGE SCALE GENOMIC DNA]</scope>
    <source>
        <strain evidence="1 2">JCM 14560</strain>
    </source>
</reference>
<comment type="caution">
    <text evidence="1">The sequence shown here is derived from an EMBL/GenBank/DDBJ whole genome shotgun (WGS) entry which is preliminary data.</text>
</comment>
<accession>A0ABN2Z4Y9</accession>
<dbReference type="CDD" id="cd09727">
    <property type="entry name" value="Cas6_I-E"/>
    <property type="match status" value="1"/>
</dbReference>
<dbReference type="Pfam" id="PF08798">
    <property type="entry name" value="CRISPR_assoc"/>
    <property type="match status" value="1"/>
</dbReference>
<sequence>MSLWLTRIQPDQKHPNARKDIAGAVDMHHRLMSLFPDNLGDQARSHLGILFRTEDSPTGVQILMQSAAEPDLTRLPAGYGPALSKPLTPLLDALRPDLTVRYRIAANAIRKPGRTTRELYNLSAVVPLNGQAAEDWWTRQAEASGLKVITVHSTLLDAATGARRQDQHRVKHTRTQFDGTALITDPDQLRTRLTDGIGKGKAYGCGLLSLAPTRRP</sequence>
<dbReference type="InterPro" id="IPR010179">
    <property type="entry name" value="CRISPR-assoc_prot_Cse3"/>
</dbReference>
<dbReference type="RefSeq" id="WP_344462395.1">
    <property type="nucleotide sequence ID" value="NZ_BAAANT010000007.1"/>
</dbReference>
<dbReference type="SMART" id="SM01101">
    <property type="entry name" value="CRISPR_assoc"/>
    <property type="match status" value="1"/>
</dbReference>
<dbReference type="Gene3D" id="3.30.70.1210">
    <property type="entry name" value="Crispr-associated protein, domain 2"/>
    <property type="match status" value="1"/>
</dbReference>
<dbReference type="Proteomes" id="UP001422759">
    <property type="component" value="Unassembled WGS sequence"/>
</dbReference>
<dbReference type="NCBIfam" id="TIGR01907">
    <property type="entry name" value="casE_Cse3"/>
    <property type="match status" value="1"/>
</dbReference>